<dbReference type="Gene3D" id="3.40.50.300">
    <property type="entry name" value="P-loop containing nucleotide triphosphate hydrolases"/>
    <property type="match status" value="1"/>
</dbReference>
<dbReference type="InterPro" id="IPR027417">
    <property type="entry name" value="P-loop_NTPase"/>
</dbReference>
<reference evidence="1" key="1">
    <citation type="submission" date="2019-03" db="EMBL/GenBank/DDBJ databases">
        <title>Single cell metagenomics reveals metabolic interactions within the superorganism composed of flagellate Streblomastix strix and complex community of Bacteroidetes bacteria on its surface.</title>
        <authorList>
            <person name="Treitli S.C."/>
            <person name="Kolisko M."/>
            <person name="Husnik F."/>
            <person name="Keeling P."/>
            <person name="Hampl V."/>
        </authorList>
    </citation>
    <scope>NUCLEOTIDE SEQUENCE</scope>
    <source>
        <strain evidence="1">STM</strain>
    </source>
</reference>
<organism evidence="1">
    <name type="scientific">termite gut metagenome</name>
    <dbReference type="NCBI Taxonomy" id="433724"/>
    <lineage>
        <taxon>unclassified sequences</taxon>
        <taxon>metagenomes</taxon>
        <taxon>organismal metagenomes</taxon>
    </lineage>
</organism>
<dbReference type="SUPFAM" id="SSF52540">
    <property type="entry name" value="P-loop containing nucleoside triphosphate hydrolases"/>
    <property type="match status" value="1"/>
</dbReference>
<sequence length="210" mass="24342">MAKARSVKEVLRMNPPKIKLTGRWAEAFGEIAKTGTWLVWGGSGNGKSSFVMQLCKEFAKFGRVLYVSSEEGFELSFQNSLKRHRMIEVNNRMVLLNEESLPELDERLNKQKSPDFVVIDSFQTYGFTFETYLAFKKEHKDKLLIFISHAEGKLPEGKSAFRVMFNVSQKVYVEGYRAFTRGRFYGPLGHYDIWEEKAIEYHSKLNTDNK</sequence>
<gene>
    <name evidence="1" type="ORF">EZS27_009180</name>
</gene>
<evidence type="ECO:0008006" key="2">
    <source>
        <dbReference type="Google" id="ProtNLM"/>
    </source>
</evidence>
<evidence type="ECO:0000313" key="1">
    <source>
        <dbReference type="EMBL" id="KAA6343114.1"/>
    </source>
</evidence>
<proteinExistence type="predicted"/>
<dbReference type="EMBL" id="SNRY01000287">
    <property type="protein sequence ID" value="KAA6343114.1"/>
    <property type="molecule type" value="Genomic_DNA"/>
</dbReference>
<protein>
    <recommendedName>
        <fullName evidence="2">AAA+ ATPase domain-containing protein</fullName>
    </recommendedName>
</protein>
<accession>A0A5J4SAG6</accession>
<name>A0A5J4SAG6_9ZZZZ</name>
<comment type="caution">
    <text evidence="1">The sequence shown here is derived from an EMBL/GenBank/DDBJ whole genome shotgun (WGS) entry which is preliminary data.</text>
</comment>
<dbReference type="AlphaFoldDB" id="A0A5J4SAG6"/>